<gene>
    <name evidence="2" type="ORF">DW988_04920</name>
    <name evidence="1" type="ORF">GAP47_00760</name>
</gene>
<dbReference type="Proteomes" id="UP000283684">
    <property type="component" value="Unassembled WGS sequence"/>
</dbReference>
<dbReference type="GeneID" id="79858371"/>
<name>A0A413NPN8_BACUN</name>
<dbReference type="InterPro" id="IPR036619">
    <property type="entry name" value="NinB_sf"/>
</dbReference>
<sequence length="150" mass="17336">MTNKVLIEKKGGLFNLRPLYDLFSHSVDGIYQVIVKKVRKPRSNDQNGWLWGCIYPMLLDGLLNAGWEFTSVEQVHEFFKAQMTKDKVVNKHTGEIIEFPGSTATMDTLTFSTYCEKLREYALEYLNIEIPDPDPNWRKADEENTQSLGK</sequence>
<dbReference type="SUPFAM" id="SSF103370">
    <property type="entry name" value="NinB"/>
    <property type="match status" value="1"/>
</dbReference>
<comment type="caution">
    <text evidence="2">The sequence shown here is derived from an EMBL/GenBank/DDBJ whole genome shotgun (WGS) entry which is preliminary data.</text>
</comment>
<reference evidence="1 4" key="2">
    <citation type="journal article" date="2019" name="Nat. Med.">
        <title>A library of human gut bacterial isolates paired with longitudinal multiomics data enables mechanistic microbiome research.</title>
        <authorList>
            <person name="Poyet M."/>
            <person name="Groussin M."/>
            <person name="Gibbons S.M."/>
            <person name="Avila-Pacheco J."/>
            <person name="Jiang X."/>
            <person name="Kearney S.M."/>
            <person name="Perrotta A.R."/>
            <person name="Berdy B."/>
            <person name="Zhao S."/>
            <person name="Lieberman T.D."/>
            <person name="Swanson P.K."/>
            <person name="Smith M."/>
            <person name="Roesemann S."/>
            <person name="Alexander J.E."/>
            <person name="Rich S.A."/>
            <person name="Livny J."/>
            <person name="Vlamakis H."/>
            <person name="Clish C."/>
            <person name="Bullock K."/>
            <person name="Deik A."/>
            <person name="Scott J."/>
            <person name="Pierce K.A."/>
            <person name="Xavier R.J."/>
            <person name="Alm E.J."/>
        </authorList>
    </citation>
    <scope>NUCLEOTIDE SEQUENCE [LARGE SCALE GENOMIC DNA]</scope>
    <source>
        <strain evidence="1 4">BIOML-A5</strain>
    </source>
</reference>
<dbReference type="AlphaFoldDB" id="A0A413NPN8"/>
<evidence type="ECO:0000313" key="1">
    <source>
        <dbReference type="EMBL" id="KAB4241188.1"/>
    </source>
</evidence>
<dbReference type="RefSeq" id="WP_005850376.1">
    <property type="nucleotide sequence ID" value="NZ_CAXTGW010000013.1"/>
</dbReference>
<proteinExistence type="predicted"/>
<evidence type="ECO:0000313" key="2">
    <source>
        <dbReference type="EMBL" id="RGZ50497.1"/>
    </source>
</evidence>
<evidence type="ECO:0000313" key="3">
    <source>
        <dbReference type="Proteomes" id="UP000283684"/>
    </source>
</evidence>
<accession>A0A413NPN8</accession>
<dbReference type="Proteomes" id="UP000462376">
    <property type="component" value="Unassembled WGS sequence"/>
</dbReference>
<organism evidence="2 3">
    <name type="scientific">Bacteroides uniformis</name>
    <dbReference type="NCBI Taxonomy" id="820"/>
    <lineage>
        <taxon>Bacteria</taxon>
        <taxon>Pseudomonadati</taxon>
        <taxon>Bacteroidota</taxon>
        <taxon>Bacteroidia</taxon>
        <taxon>Bacteroidales</taxon>
        <taxon>Bacteroidaceae</taxon>
        <taxon>Bacteroides</taxon>
    </lineage>
</organism>
<dbReference type="EMBL" id="QSEE01000003">
    <property type="protein sequence ID" value="RGZ50497.1"/>
    <property type="molecule type" value="Genomic_DNA"/>
</dbReference>
<protein>
    <submittedName>
        <fullName evidence="2">Uncharacterized protein</fullName>
    </submittedName>
</protein>
<evidence type="ECO:0000313" key="4">
    <source>
        <dbReference type="Proteomes" id="UP000462376"/>
    </source>
</evidence>
<dbReference type="Gene3D" id="1.10.3790.10">
    <property type="entry name" value="NinB"/>
    <property type="match status" value="1"/>
</dbReference>
<dbReference type="EMBL" id="WCTL01000001">
    <property type="protein sequence ID" value="KAB4241188.1"/>
    <property type="molecule type" value="Genomic_DNA"/>
</dbReference>
<reference evidence="2 3" key="1">
    <citation type="submission" date="2018-08" db="EMBL/GenBank/DDBJ databases">
        <title>A genome reference for cultivated species of the human gut microbiota.</title>
        <authorList>
            <person name="Zou Y."/>
            <person name="Xue W."/>
            <person name="Luo G."/>
        </authorList>
    </citation>
    <scope>NUCLEOTIDE SEQUENCE [LARGE SCALE GENOMIC DNA]</scope>
    <source>
        <strain evidence="2 3">AM50-4</strain>
    </source>
</reference>